<keyword evidence="7" id="KW-1185">Reference proteome</keyword>
<dbReference type="KEGG" id="sgbi:P3F81_05690"/>
<dbReference type="Gene3D" id="3.20.20.70">
    <property type="entry name" value="Aldolase class I"/>
    <property type="match status" value="1"/>
</dbReference>
<dbReference type="InterPro" id="IPR007197">
    <property type="entry name" value="rSAM"/>
</dbReference>
<dbReference type="GO" id="GO:0051539">
    <property type="term" value="F:4 iron, 4 sulfur cluster binding"/>
    <property type="evidence" value="ECO:0007669"/>
    <property type="project" value="TreeGrafter"/>
</dbReference>
<dbReference type="PROSITE" id="PS51918">
    <property type="entry name" value="RADICAL_SAM"/>
    <property type="match status" value="1"/>
</dbReference>
<dbReference type="SFLD" id="SFLDS00029">
    <property type="entry name" value="Radical_SAM"/>
    <property type="match status" value="1"/>
</dbReference>
<dbReference type="GO" id="GO:0046872">
    <property type="term" value="F:metal ion binding"/>
    <property type="evidence" value="ECO:0007669"/>
    <property type="project" value="UniProtKB-KW"/>
</dbReference>
<dbReference type="CDD" id="cd01335">
    <property type="entry name" value="Radical_SAM"/>
    <property type="match status" value="1"/>
</dbReference>
<dbReference type="GO" id="GO:0005737">
    <property type="term" value="C:cytoplasm"/>
    <property type="evidence" value="ECO:0007669"/>
    <property type="project" value="TreeGrafter"/>
</dbReference>
<reference evidence="6" key="1">
    <citation type="submission" date="2023-03" db="EMBL/GenBank/DDBJ databases">
        <title>Selenobaculum gbiensis gen. nov. sp. nov., a new bacterium isolated from the gut microbiota of IBD patient.</title>
        <authorList>
            <person name="Yeo S."/>
            <person name="Park H."/>
            <person name="Huh C.S."/>
        </authorList>
    </citation>
    <scope>NUCLEOTIDE SEQUENCE</scope>
    <source>
        <strain evidence="6">ICN-92133</strain>
    </source>
</reference>
<evidence type="ECO:0000256" key="2">
    <source>
        <dbReference type="ARBA" id="ARBA00022723"/>
    </source>
</evidence>
<proteinExistence type="predicted"/>
<dbReference type="AlphaFoldDB" id="A0A9Y2AKG5"/>
<dbReference type="Pfam" id="PF04055">
    <property type="entry name" value="Radical_SAM"/>
    <property type="match status" value="1"/>
</dbReference>
<dbReference type="PANTHER" id="PTHR13932:SF1">
    <property type="entry name" value="OXYGEN-INDEPENDENT COPROPORPHYRINOGEN-III OXIDASE-LIKE PROTEIN HEMZ"/>
    <property type="match status" value="1"/>
</dbReference>
<dbReference type="EC" id="1.3.98.3" evidence="6"/>
<keyword evidence="1" id="KW-0949">S-adenosyl-L-methionine</keyword>
<dbReference type="InterPro" id="IPR013785">
    <property type="entry name" value="Aldolase_TIM"/>
</dbReference>
<dbReference type="RefSeq" id="WP_147668295.1">
    <property type="nucleotide sequence ID" value="NZ_CP120678.1"/>
</dbReference>
<protein>
    <submittedName>
        <fullName evidence="6">Coproporphyrinogen dehydrogenase HemZ</fullName>
        <ecNumber evidence="6">1.3.98.3</ecNumber>
    </submittedName>
</protein>
<evidence type="ECO:0000313" key="7">
    <source>
        <dbReference type="Proteomes" id="UP001243623"/>
    </source>
</evidence>
<dbReference type="SFLD" id="SFLDG01065">
    <property type="entry name" value="anaerobic_coproporphyrinogen-I"/>
    <property type="match status" value="1"/>
</dbReference>
<dbReference type="InterPro" id="IPR006638">
    <property type="entry name" value="Elp3/MiaA/NifB-like_rSAM"/>
</dbReference>
<dbReference type="EMBL" id="CP120678">
    <property type="protein sequence ID" value="WIW71783.1"/>
    <property type="molecule type" value="Genomic_DNA"/>
</dbReference>
<gene>
    <name evidence="6" type="primary">hemZ</name>
    <name evidence="6" type="ORF">P3F81_05690</name>
</gene>
<keyword evidence="6" id="KW-0560">Oxidoreductase</keyword>
<dbReference type="Proteomes" id="UP001243623">
    <property type="component" value="Chromosome"/>
</dbReference>
<sequence length="495" mass="56757">MKIKNFNLNSKDQVIVKIVNEILNLFNIKITNEESIDYASFSVKNIVTENELNTKVKTEFIAVSLNGKSKYFIEENQVHSDENLKAGVRRLIKLNLYKVFSSFLSIPSAPWGILHGVRPTKIVHKFIDRDFSKEEIIERLKNDYAVSDRKANLITNLAFKQRSFLKTSSFRKVSVYIGIPFCLSKCLYCSFPSYVLPKKDILEGFLQTLKKDIMNAYESIKKHNLIVQSIYIGGGTPTSLPNEEFENLLELVHKKFFVSETIEFTVEAGRPDSVNSDKIASMVRYGVNRVSVNPQTMQEKTLQYIGRKHTTQDIIELFDNFRQAGMQNINMDVIIGLPGETVNDVEDTMQKIKGLNPDNLTVHTLALKKGSKLKLNVDSYQLPDDDTALKMFDVTEQYAKLMDMEPYYLYRQGYMRGNLENIGYSKAGAEGLYNIQIMEERQTIIGIGPSATTKVVDTENLTMETAFEPKDLITYMQNIDKYMQRRQELLQFLFG</sequence>
<dbReference type="SMART" id="SM00729">
    <property type="entry name" value="Elp3"/>
    <property type="match status" value="1"/>
</dbReference>
<evidence type="ECO:0000256" key="1">
    <source>
        <dbReference type="ARBA" id="ARBA00022691"/>
    </source>
</evidence>
<feature type="domain" description="Radical SAM core" evidence="5">
    <location>
        <begin position="167"/>
        <end position="405"/>
    </location>
</feature>
<keyword evidence="2" id="KW-0479">Metal-binding</keyword>
<evidence type="ECO:0000256" key="3">
    <source>
        <dbReference type="ARBA" id="ARBA00023004"/>
    </source>
</evidence>
<name>A0A9Y2AKG5_9FIRM</name>
<dbReference type="GO" id="GO:0051989">
    <property type="term" value="F:coproporphyrinogen dehydrogenase activity"/>
    <property type="evidence" value="ECO:0007669"/>
    <property type="project" value="UniProtKB-EC"/>
</dbReference>
<dbReference type="InterPro" id="IPR034505">
    <property type="entry name" value="Coproporphyrinogen-III_oxidase"/>
</dbReference>
<dbReference type="PANTHER" id="PTHR13932">
    <property type="entry name" value="COPROPORPHYRINIGEN III OXIDASE"/>
    <property type="match status" value="1"/>
</dbReference>
<dbReference type="NCBIfam" id="TIGR03994">
    <property type="entry name" value="rSAM_HemZ"/>
    <property type="match status" value="1"/>
</dbReference>
<dbReference type="InterPro" id="IPR058240">
    <property type="entry name" value="rSAM_sf"/>
</dbReference>
<accession>A0A9Y2AKG5</accession>
<evidence type="ECO:0000256" key="4">
    <source>
        <dbReference type="ARBA" id="ARBA00023014"/>
    </source>
</evidence>
<dbReference type="SUPFAM" id="SSF102114">
    <property type="entry name" value="Radical SAM enzymes"/>
    <property type="match status" value="1"/>
</dbReference>
<keyword evidence="3" id="KW-0408">Iron</keyword>
<evidence type="ECO:0000313" key="6">
    <source>
        <dbReference type="EMBL" id="WIW71783.1"/>
    </source>
</evidence>
<dbReference type="GO" id="GO:0006779">
    <property type="term" value="P:porphyrin-containing compound biosynthetic process"/>
    <property type="evidence" value="ECO:0007669"/>
    <property type="project" value="TreeGrafter"/>
</dbReference>
<keyword evidence="4" id="KW-0411">Iron-sulfur</keyword>
<dbReference type="InterPro" id="IPR023995">
    <property type="entry name" value="HemZ"/>
</dbReference>
<evidence type="ECO:0000259" key="5">
    <source>
        <dbReference type="PROSITE" id="PS51918"/>
    </source>
</evidence>
<organism evidence="6 7">
    <name type="scientific">Selenobaculum gibii</name>
    <dbReference type="NCBI Taxonomy" id="3054208"/>
    <lineage>
        <taxon>Bacteria</taxon>
        <taxon>Bacillati</taxon>
        <taxon>Bacillota</taxon>
        <taxon>Negativicutes</taxon>
        <taxon>Selenomonadales</taxon>
        <taxon>Selenomonadaceae</taxon>
        <taxon>Selenobaculum</taxon>
    </lineage>
</organism>
<dbReference type="SFLD" id="SFLDF00310">
    <property type="entry name" value="oxygen-independent_coproporphy"/>
    <property type="match status" value="1"/>
</dbReference>